<gene>
    <name evidence="6" type="ORF">HEQ75_10985</name>
</gene>
<dbReference type="PANTHER" id="PTHR47151:SF2">
    <property type="entry name" value="AMINO ACID BINDING PROTEIN"/>
    <property type="match status" value="1"/>
</dbReference>
<evidence type="ECO:0000313" key="6">
    <source>
        <dbReference type="EMBL" id="NKC31384.1"/>
    </source>
</evidence>
<dbReference type="PRINTS" id="PR00337">
    <property type="entry name" value="LEUILEVALBP"/>
</dbReference>
<keyword evidence="7" id="KW-1185">Reference proteome</keyword>
<organism evidence="6 7">
    <name type="scientific">Falsiroseomonas selenitidurans</name>
    <dbReference type="NCBI Taxonomy" id="2716335"/>
    <lineage>
        <taxon>Bacteria</taxon>
        <taxon>Pseudomonadati</taxon>
        <taxon>Pseudomonadota</taxon>
        <taxon>Alphaproteobacteria</taxon>
        <taxon>Acetobacterales</taxon>
        <taxon>Roseomonadaceae</taxon>
        <taxon>Falsiroseomonas</taxon>
    </lineage>
</organism>
<dbReference type="Proteomes" id="UP000787635">
    <property type="component" value="Unassembled WGS sequence"/>
</dbReference>
<keyword evidence="3" id="KW-0732">Signal</keyword>
<name>A0ABX1E2I7_9PROT</name>
<dbReference type="InterPro" id="IPR028081">
    <property type="entry name" value="Leu-bd"/>
</dbReference>
<reference evidence="6 7" key="1">
    <citation type="submission" date="2020-03" db="EMBL/GenBank/DDBJ databases">
        <title>Roseomonas selenitidurans sp. nov. isolated from urban soil.</title>
        <authorList>
            <person name="Liu H."/>
        </authorList>
    </citation>
    <scope>NUCLEOTIDE SEQUENCE [LARGE SCALE GENOMIC DNA]</scope>
    <source>
        <strain evidence="6 7">BU-1</strain>
    </source>
</reference>
<protein>
    <submittedName>
        <fullName evidence="6">ABC transporter substrate-binding protein</fullName>
    </submittedName>
</protein>
<keyword evidence="2" id="KW-0813">Transport</keyword>
<evidence type="ECO:0000256" key="4">
    <source>
        <dbReference type="ARBA" id="ARBA00022970"/>
    </source>
</evidence>
<keyword evidence="4" id="KW-0029">Amino-acid transport</keyword>
<accession>A0ABX1E2I7</accession>
<evidence type="ECO:0000256" key="2">
    <source>
        <dbReference type="ARBA" id="ARBA00022448"/>
    </source>
</evidence>
<comment type="caution">
    <text evidence="6">The sequence shown here is derived from an EMBL/GenBank/DDBJ whole genome shotgun (WGS) entry which is preliminary data.</text>
</comment>
<dbReference type="CDD" id="cd06349">
    <property type="entry name" value="PBP1_ABC_HAAT-like"/>
    <property type="match status" value="1"/>
</dbReference>
<dbReference type="InterPro" id="IPR006311">
    <property type="entry name" value="TAT_signal"/>
</dbReference>
<proteinExistence type="inferred from homology"/>
<dbReference type="PANTHER" id="PTHR47151">
    <property type="entry name" value="LEU/ILE/VAL-BINDING ABC TRANSPORTER SUBUNIT"/>
    <property type="match status" value="1"/>
</dbReference>
<dbReference type="InterPro" id="IPR028082">
    <property type="entry name" value="Peripla_BP_I"/>
</dbReference>
<dbReference type="InterPro" id="IPR000709">
    <property type="entry name" value="Leu_Ile_Val-bd"/>
</dbReference>
<evidence type="ECO:0000313" key="7">
    <source>
        <dbReference type="Proteomes" id="UP000787635"/>
    </source>
</evidence>
<sequence>MIQRRSVMQGIAGIGLGAGAVALLPQRVAAQAGTVKFGFFGPFTGQFAANGQRFREAGELFLEQANATGGIAGRRLVVDFQDDRGDPLQSTNIAQRYVADAEVVAAIGSFTSTSSMAAGQVFAQAKMPQVSPTSSHPDYTKISPYQFRMPNTQDIVAELNAELMVNRLRTKRIALPYFQDDWGIFVAQATKAEIEKRGGEVILSEAMTQQARDFRAMITKIRAARADGIFIASHYAPSAVFMQQLRQAGIDVPVGGADPLYNPEFLRLAGAAAEGLVCTTYFFPSDPSKATFTEGYKAKYGREPDQWAAFAYDAIAIAAEGAKALLAAGRPLTREALRDAIDALPPYQGATGVTEFVNGTPRKPMTLLVVRNGSYQLYT</sequence>
<comment type="similarity">
    <text evidence="1">Belongs to the leucine-binding protein family.</text>
</comment>
<evidence type="ECO:0000259" key="5">
    <source>
        <dbReference type="Pfam" id="PF13458"/>
    </source>
</evidence>
<dbReference type="Pfam" id="PF13458">
    <property type="entry name" value="Peripla_BP_6"/>
    <property type="match status" value="1"/>
</dbReference>
<feature type="domain" description="Leucine-binding protein" evidence="5">
    <location>
        <begin position="34"/>
        <end position="372"/>
    </location>
</feature>
<dbReference type="Gene3D" id="3.40.50.2300">
    <property type="match status" value="2"/>
</dbReference>
<dbReference type="EMBL" id="JAAVNE010000015">
    <property type="protein sequence ID" value="NKC31384.1"/>
    <property type="molecule type" value="Genomic_DNA"/>
</dbReference>
<dbReference type="PROSITE" id="PS51318">
    <property type="entry name" value="TAT"/>
    <property type="match status" value="1"/>
</dbReference>
<dbReference type="RefSeq" id="WP_168030306.1">
    <property type="nucleotide sequence ID" value="NZ_JAAVNE010000015.1"/>
</dbReference>
<evidence type="ECO:0000256" key="1">
    <source>
        <dbReference type="ARBA" id="ARBA00010062"/>
    </source>
</evidence>
<evidence type="ECO:0000256" key="3">
    <source>
        <dbReference type="ARBA" id="ARBA00022729"/>
    </source>
</evidence>
<dbReference type="SUPFAM" id="SSF53822">
    <property type="entry name" value="Periplasmic binding protein-like I"/>
    <property type="match status" value="1"/>
</dbReference>